<dbReference type="EMBL" id="LT629772">
    <property type="protein sequence ID" value="SDS14820.1"/>
    <property type="molecule type" value="Genomic_DNA"/>
</dbReference>
<feature type="domain" description="RNA polymerase sigma-70 region 2" evidence="6">
    <location>
        <begin position="12"/>
        <end position="75"/>
    </location>
</feature>
<keyword evidence="3" id="KW-0805">Transcription regulation</keyword>
<dbReference type="InterPro" id="IPR036388">
    <property type="entry name" value="WH-like_DNA-bd_sf"/>
</dbReference>
<dbReference type="AlphaFoldDB" id="A0A1H1PUG9"/>
<dbReference type="RefSeq" id="WP_091520881.1">
    <property type="nucleotide sequence ID" value="NZ_LT629772.1"/>
</dbReference>
<dbReference type="Gene3D" id="3.10.450.50">
    <property type="match status" value="1"/>
</dbReference>
<dbReference type="CDD" id="cd06171">
    <property type="entry name" value="Sigma70_r4"/>
    <property type="match status" value="1"/>
</dbReference>
<dbReference type="PANTHER" id="PTHR30173:SF43">
    <property type="entry name" value="ECF RNA POLYMERASE SIGMA FACTOR SIGI-RELATED"/>
    <property type="match status" value="1"/>
</dbReference>
<gene>
    <name evidence="8" type="ORF">SAMN04489812_1028</name>
</gene>
<dbReference type="SUPFAM" id="SSF88659">
    <property type="entry name" value="Sigma3 and sigma4 domains of RNA polymerase sigma factors"/>
    <property type="match status" value="1"/>
</dbReference>
<dbReference type="InterPro" id="IPR013324">
    <property type="entry name" value="RNA_pol_sigma_r3/r4-like"/>
</dbReference>
<proteinExistence type="inferred from homology"/>
<evidence type="ECO:0000313" key="8">
    <source>
        <dbReference type="EMBL" id="SDS14820.1"/>
    </source>
</evidence>
<dbReference type="NCBIfam" id="TIGR02937">
    <property type="entry name" value="sigma70-ECF"/>
    <property type="match status" value="1"/>
</dbReference>
<comment type="subunit">
    <text evidence="2">Interacts transiently with the RNA polymerase catalytic core formed by RpoA, RpoB, RpoC and RpoZ (2 alpha, 1 beta, 1 beta' and 1 omega subunit) to form the RNA polymerase holoenzyme that can initiate transcription.</text>
</comment>
<keyword evidence="5" id="KW-0804">Transcription</keyword>
<dbReference type="InterPro" id="IPR052704">
    <property type="entry name" value="ECF_Sigma-70_Domain"/>
</dbReference>
<evidence type="ECO:0000256" key="2">
    <source>
        <dbReference type="ARBA" id="ARBA00011344"/>
    </source>
</evidence>
<dbReference type="InterPro" id="IPR013325">
    <property type="entry name" value="RNA_pol_sigma_r2"/>
</dbReference>
<reference evidence="8 9" key="1">
    <citation type="submission" date="2016-10" db="EMBL/GenBank/DDBJ databases">
        <authorList>
            <person name="de Groot N.N."/>
        </authorList>
    </citation>
    <scope>NUCLEOTIDE SEQUENCE [LARGE SCALE GENOMIC DNA]</scope>
    <source>
        <strain evidence="8 9">DSM 21800</strain>
    </source>
</reference>
<evidence type="ECO:0000256" key="3">
    <source>
        <dbReference type="ARBA" id="ARBA00023015"/>
    </source>
</evidence>
<dbReference type="Proteomes" id="UP000199103">
    <property type="component" value="Chromosome I"/>
</dbReference>
<dbReference type="OrthoDB" id="3211555at2"/>
<name>A0A1H1PUG9_9ACTN</name>
<dbReference type="GO" id="GO:0006352">
    <property type="term" value="P:DNA-templated transcription initiation"/>
    <property type="evidence" value="ECO:0007669"/>
    <property type="project" value="InterPro"/>
</dbReference>
<dbReference type="GO" id="GO:0003677">
    <property type="term" value="F:DNA binding"/>
    <property type="evidence" value="ECO:0007669"/>
    <property type="project" value="InterPro"/>
</dbReference>
<dbReference type="InterPro" id="IPR013249">
    <property type="entry name" value="RNA_pol_sigma70_r4_t2"/>
</dbReference>
<dbReference type="SUPFAM" id="SSF54427">
    <property type="entry name" value="NTF2-like"/>
    <property type="match status" value="1"/>
</dbReference>
<dbReference type="InterPro" id="IPR014284">
    <property type="entry name" value="RNA_pol_sigma-70_dom"/>
</dbReference>
<feature type="domain" description="RNA polymerase sigma factor 70 region 4 type 2" evidence="7">
    <location>
        <begin position="117"/>
        <end position="164"/>
    </location>
</feature>
<dbReference type="InterPro" id="IPR007627">
    <property type="entry name" value="RNA_pol_sigma70_r2"/>
</dbReference>
<dbReference type="Pfam" id="PF04542">
    <property type="entry name" value="Sigma70_r2"/>
    <property type="match status" value="1"/>
</dbReference>
<dbReference type="Gene3D" id="1.10.1740.10">
    <property type="match status" value="1"/>
</dbReference>
<dbReference type="Pfam" id="PF08281">
    <property type="entry name" value="Sigma70_r4_2"/>
    <property type="match status" value="1"/>
</dbReference>
<dbReference type="InterPro" id="IPR032710">
    <property type="entry name" value="NTF2-like_dom_sf"/>
</dbReference>
<dbReference type="PANTHER" id="PTHR30173">
    <property type="entry name" value="SIGMA 19 FACTOR"/>
    <property type="match status" value="1"/>
</dbReference>
<evidence type="ECO:0000259" key="7">
    <source>
        <dbReference type="Pfam" id="PF08281"/>
    </source>
</evidence>
<evidence type="ECO:0000256" key="1">
    <source>
        <dbReference type="ARBA" id="ARBA00010641"/>
    </source>
</evidence>
<evidence type="ECO:0000313" key="9">
    <source>
        <dbReference type="Proteomes" id="UP000199103"/>
    </source>
</evidence>
<dbReference type="SUPFAM" id="SSF88946">
    <property type="entry name" value="Sigma2 domain of RNA polymerase sigma factors"/>
    <property type="match status" value="1"/>
</dbReference>
<dbReference type="GO" id="GO:0016987">
    <property type="term" value="F:sigma factor activity"/>
    <property type="evidence" value="ECO:0007669"/>
    <property type="project" value="UniProtKB-KW"/>
</dbReference>
<dbReference type="Gene3D" id="1.10.10.10">
    <property type="entry name" value="Winged helix-like DNA-binding domain superfamily/Winged helix DNA-binding domain"/>
    <property type="match status" value="1"/>
</dbReference>
<accession>A0A1H1PUG9</accession>
<evidence type="ECO:0000259" key="6">
    <source>
        <dbReference type="Pfam" id="PF04542"/>
    </source>
</evidence>
<dbReference type="STRING" id="630515.SAMN04489812_1028"/>
<keyword evidence="4" id="KW-0731">Sigma factor</keyword>
<sequence length="299" mass="32432">MAQPQDQLAATFEEQRPRLRAIAFRMLGSHNDADDAVQEAWLRLQRSDTDAVDNLAGWLTVVVSRVCLDQLRSRGSRREDPVDEMPLAAEVRGADSEPTPEDFSVQADSLGAALLIILDTLNPVERLAYVLHDLFGLPFEEIAPIVDKSPSAARQLASRARRRIRGVEPSAEQDRQREVVEAFLAASREGDFGRLLQVLDPEVELRADPRTVAATTAHANSGAPLLGEQVVGADAVARVFAGRAKAAQVAIIDGVPGAAWAPGGTPRTVFAMQIRDGRIVRVEVIADLDQLADLEISLL</sequence>
<evidence type="ECO:0000256" key="4">
    <source>
        <dbReference type="ARBA" id="ARBA00023082"/>
    </source>
</evidence>
<evidence type="ECO:0000256" key="5">
    <source>
        <dbReference type="ARBA" id="ARBA00023163"/>
    </source>
</evidence>
<organism evidence="8 9">
    <name type="scientific">Microlunatus soli</name>
    <dbReference type="NCBI Taxonomy" id="630515"/>
    <lineage>
        <taxon>Bacteria</taxon>
        <taxon>Bacillati</taxon>
        <taxon>Actinomycetota</taxon>
        <taxon>Actinomycetes</taxon>
        <taxon>Propionibacteriales</taxon>
        <taxon>Propionibacteriaceae</taxon>
        <taxon>Microlunatus</taxon>
    </lineage>
</organism>
<comment type="similarity">
    <text evidence="1">Belongs to the sigma-70 factor family. ECF subfamily.</text>
</comment>
<keyword evidence="9" id="KW-1185">Reference proteome</keyword>
<protein>
    <submittedName>
        <fullName evidence="8">RNA polymerase, sigma subunit, ECF family</fullName>
    </submittedName>
</protein>